<feature type="domain" description="Aerolysin-like C-terminal" evidence="3">
    <location>
        <begin position="172"/>
        <end position="495"/>
    </location>
</feature>
<evidence type="ECO:0000313" key="4">
    <source>
        <dbReference type="EMBL" id="CAL1536241.1"/>
    </source>
</evidence>
<dbReference type="InterPro" id="IPR055267">
    <property type="entry name" value="Aerolysin-like_C"/>
</dbReference>
<dbReference type="SMART" id="SM00999">
    <property type="entry name" value="Aerolysin"/>
    <property type="match status" value="1"/>
</dbReference>
<dbReference type="Proteomes" id="UP001497497">
    <property type="component" value="Unassembled WGS sequence"/>
</dbReference>
<keyword evidence="2" id="KW-1015">Disulfide bond</keyword>
<protein>
    <recommendedName>
        <fullName evidence="3">Aerolysin-like C-terminal domain-containing protein</fullName>
    </recommendedName>
</protein>
<dbReference type="AlphaFoldDB" id="A0AAV2HQ55"/>
<reference evidence="4 5" key="1">
    <citation type="submission" date="2024-04" db="EMBL/GenBank/DDBJ databases">
        <authorList>
            <consortium name="Genoscope - CEA"/>
            <person name="William W."/>
        </authorList>
    </citation>
    <scope>NUCLEOTIDE SEQUENCE [LARGE SCALE GENOMIC DNA]</scope>
</reference>
<evidence type="ECO:0000313" key="5">
    <source>
        <dbReference type="Proteomes" id="UP001497497"/>
    </source>
</evidence>
<dbReference type="Pfam" id="PF01117">
    <property type="entry name" value="Aerolysin"/>
    <property type="match status" value="1"/>
</dbReference>
<organism evidence="4 5">
    <name type="scientific">Lymnaea stagnalis</name>
    <name type="common">Great pond snail</name>
    <name type="synonym">Helix stagnalis</name>
    <dbReference type="NCBI Taxonomy" id="6523"/>
    <lineage>
        <taxon>Eukaryota</taxon>
        <taxon>Metazoa</taxon>
        <taxon>Spiralia</taxon>
        <taxon>Lophotrochozoa</taxon>
        <taxon>Mollusca</taxon>
        <taxon>Gastropoda</taxon>
        <taxon>Heterobranchia</taxon>
        <taxon>Euthyneura</taxon>
        <taxon>Panpulmonata</taxon>
        <taxon>Hygrophila</taxon>
        <taxon>Lymnaeoidea</taxon>
        <taxon>Lymnaeidae</taxon>
        <taxon>Lymnaea</taxon>
    </lineage>
</organism>
<dbReference type="InterPro" id="IPR053280">
    <property type="entry name" value="Aerolysin-like_pore-former"/>
</dbReference>
<dbReference type="SUPFAM" id="SSF56973">
    <property type="entry name" value="Aerolisin/ETX pore-forming domain"/>
    <property type="match status" value="1"/>
</dbReference>
<gene>
    <name evidence="4" type="ORF">GSLYS_00010154001</name>
</gene>
<proteinExistence type="inferred from homology"/>
<keyword evidence="5" id="KW-1185">Reference proteome</keyword>
<comment type="caution">
    <text evidence="4">The sequence shown here is derived from an EMBL/GenBank/DDBJ whole genome shotgun (WGS) entry which is preliminary data.</text>
</comment>
<evidence type="ECO:0000256" key="1">
    <source>
        <dbReference type="ARBA" id="ARBA00009831"/>
    </source>
</evidence>
<accession>A0AAV2HQ55</accession>
<evidence type="ECO:0000259" key="3">
    <source>
        <dbReference type="SMART" id="SM00999"/>
    </source>
</evidence>
<name>A0AAV2HQ55_LYMST</name>
<sequence length="495" mass="56906">MADWTWSFDKAGHSQCSQDNTYIQGFEKSSRLSGSSDGLGLIDHARCCYPPSPWQRSRTQTVFSDWRIPLDSNNQWVSCHDGYFLQGFYRSGSSPGLLHNIEDGRCTKPADHPNDYGGCYDEDISKCFDQAGLCKCQDGYFVIGLHRGDCDNLYCLETLRCCKMAERPEALDELSKVKSRVMDTTMADIAYVAHYLGYGWCAGCRALYVGEDFRRDGDSWWADQSRDCDGYKHQQRLVMAYNDWGFALKDVKYGEPVTAALKPETIDSGTLHNNDATKAEKSIERSDTRVRSVTHTTTSSWKDSHELGLTISYQPYESLNFTGSYLFKYERSARTTDEKRQQQSRTWTTRTKKTLQPYTAVKWRVIMFQTRTTVRYTATVQMKFSAELRGFLRWGGGFNGPNTNYHYVHRGSGDRPTFNYKFGNRSVPFYTALKREAESNNRPWLWNDVKLSHPDARNRINILTNESHYEFKLTGIFEDVIGKNVAIEWVTIPLN</sequence>
<dbReference type="Gene3D" id="3.30.412.10">
    <property type="entry name" value="Proaerolysin, chain A, domain 2"/>
    <property type="match status" value="2"/>
</dbReference>
<dbReference type="PANTHER" id="PTHR34007">
    <property type="entry name" value="AEROLYSIN-LIKE PROTEIN-RELATED"/>
    <property type="match status" value="1"/>
</dbReference>
<dbReference type="PANTHER" id="PTHR34007:SF1">
    <property type="entry name" value="AEROLYSIN-LIKE PROTEIN-RELATED"/>
    <property type="match status" value="1"/>
</dbReference>
<feature type="non-terminal residue" evidence="4">
    <location>
        <position position="495"/>
    </location>
</feature>
<dbReference type="EMBL" id="CAXITT010000224">
    <property type="protein sequence ID" value="CAL1536241.1"/>
    <property type="molecule type" value="Genomic_DNA"/>
</dbReference>
<evidence type="ECO:0000256" key="2">
    <source>
        <dbReference type="ARBA" id="ARBA00023157"/>
    </source>
</evidence>
<comment type="similarity">
    <text evidence="1">Belongs to the aerolysin family.</text>
</comment>
<dbReference type="CDD" id="cd20219">
    <property type="entry name" value="PFM_physalysin-1-like"/>
    <property type="match status" value="1"/>
</dbReference>